<comment type="caution">
    <text evidence="9">The sequence shown here is derived from an EMBL/GenBank/DDBJ whole genome shotgun (WGS) entry which is preliminary data.</text>
</comment>
<dbReference type="InterPro" id="IPR050250">
    <property type="entry name" value="Macrolide_Exporter_MacB"/>
</dbReference>
<feature type="transmembrane region" description="Helical" evidence="6">
    <location>
        <begin position="28"/>
        <end position="46"/>
    </location>
</feature>
<feature type="transmembrane region" description="Helical" evidence="6">
    <location>
        <begin position="305"/>
        <end position="330"/>
    </location>
</feature>
<evidence type="ECO:0000259" key="7">
    <source>
        <dbReference type="Pfam" id="PF02687"/>
    </source>
</evidence>
<dbReference type="Pfam" id="PF02687">
    <property type="entry name" value="FtsX"/>
    <property type="match status" value="1"/>
</dbReference>
<dbReference type="RefSeq" id="WP_132571177.1">
    <property type="nucleotide sequence ID" value="NZ_CBCSGL010000016.1"/>
</dbReference>
<evidence type="ECO:0000256" key="1">
    <source>
        <dbReference type="ARBA" id="ARBA00004651"/>
    </source>
</evidence>
<evidence type="ECO:0000256" key="5">
    <source>
        <dbReference type="ARBA" id="ARBA00023136"/>
    </source>
</evidence>
<dbReference type="InterPro" id="IPR025857">
    <property type="entry name" value="MacB_PCD"/>
</dbReference>
<feature type="transmembrane region" description="Helical" evidence="6">
    <location>
        <begin position="67"/>
        <end position="87"/>
    </location>
</feature>
<feature type="domain" description="MacB-like periplasmic core" evidence="8">
    <location>
        <begin position="66"/>
        <end position="277"/>
    </location>
</feature>
<gene>
    <name evidence="9" type="ORF">EV671_1009116</name>
</gene>
<evidence type="ECO:0000256" key="4">
    <source>
        <dbReference type="ARBA" id="ARBA00022989"/>
    </source>
</evidence>
<dbReference type="PANTHER" id="PTHR30572">
    <property type="entry name" value="MEMBRANE COMPONENT OF TRANSPORTER-RELATED"/>
    <property type="match status" value="1"/>
</dbReference>
<dbReference type="Pfam" id="PF12704">
    <property type="entry name" value="MacB_PCD"/>
    <property type="match status" value="1"/>
</dbReference>
<keyword evidence="10" id="KW-1185">Reference proteome</keyword>
<dbReference type="GO" id="GO:0005886">
    <property type="term" value="C:plasma membrane"/>
    <property type="evidence" value="ECO:0007669"/>
    <property type="project" value="UniProtKB-SubCell"/>
</dbReference>
<evidence type="ECO:0000259" key="8">
    <source>
        <dbReference type="Pfam" id="PF12704"/>
    </source>
</evidence>
<organism evidence="9 10">
    <name type="scientific">Roseateles saccharophilus</name>
    <name type="common">Pseudomonas saccharophila</name>
    <dbReference type="NCBI Taxonomy" id="304"/>
    <lineage>
        <taxon>Bacteria</taxon>
        <taxon>Pseudomonadati</taxon>
        <taxon>Pseudomonadota</taxon>
        <taxon>Betaproteobacteria</taxon>
        <taxon>Burkholderiales</taxon>
        <taxon>Sphaerotilaceae</taxon>
        <taxon>Roseateles</taxon>
    </lineage>
</organism>
<name>A0A4R3V4Y8_ROSSA</name>
<dbReference type="GO" id="GO:0022857">
    <property type="term" value="F:transmembrane transporter activity"/>
    <property type="evidence" value="ECO:0007669"/>
    <property type="project" value="TreeGrafter"/>
</dbReference>
<dbReference type="EMBL" id="SMBU01000009">
    <property type="protein sequence ID" value="TCU98840.1"/>
    <property type="molecule type" value="Genomic_DNA"/>
</dbReference>
<reference evidence="9 10" key="1">
    <citation type="submission" date="2019-03" db="EMBL/GenBank/DDBJ databases">
        <title>Genomic Encyclopedia of Type Strains, Phase IV (KMG-IV): sequencing the most valuable type-strain genomes for metagenomic binning, comparative biology and taxonomic classification.</title>
        <authorList>
            <person name="Goeker M."/>
        </authorList>
    </citation>
    <scope>NUCLEOTIDE SEQUENCE [LARGE SCALE GENOMIC DNA]</scope>
    <source>
        <strain evidence="9 10">DSM 654</strain>
    </source>
</reference>
<evidence type="ECO:0000313" key="9">
    <source>
        <dbReference type="EMBL" id="TCU98840.1"/>
    </source>
</evidence>
<proteinExistence type="predicted"/>
<dbReference type="InterPro" id="IPR003838">
    <property type="entry name" value="ABC3_permease_C"/>
</dbReference>
<evidence type="ECO:0000256" key="6">
    <source>
        <dbReference type="SAM" id="Phobius"/>
    </source>
</evidence>
<dbReference type="Proteomes" id="UP000295110">
    <property type="component" value="Unassembled WGS sequence"/>
</dbReference>
<evidence type="ECO:0000313" key="10">
    <source>
        <dbReference type="Proteomes" id="UP000295110"/>
    </source>
</evidence>
<keyword evidence="5 6" id="KW-0472">Membrane</keyword>
<evidence type="ECO:0000256" key="2">
    <source>
        <dbReference type="ARBA" id="ARBA00022475"/>
    </source>
</evidence>
<feature type="transmembrane region" description="Helical" evidence="6">
    <location>
        <begin position="410"/>
        <end position="435"/>
    </location>
</feature>
<dbReference type="AlphaFoldDB" id="A0A4R3V4Y8"/>
<evidence type="ECO:0000256" key="3">
    <source>
        <dbReference type="ARBA" id="ARBA00022692"/>
    </source>
</evidence>
<comment type="subcellular location">
    <subcellularLocation>
        <location evidence="1">Cell membrane</location>
        <topology evidence="1">Multi-pass membrane protein</topology>
    </subcellularLocation>
</comment>
<dbReference type="OrthoDB" id="241967at2"/>
<protein>
    <submittedName>
        <fullName evidence="9">Putative ABC transport system permease protein</fullName>
    </submittedName>
</protein>
<keyword evidence="2" id="KW-1003">Cell membrane</keyword>
<accession>A0A4R3V4Y8</accession>
<sequence>MKFLKNLGLVLLLVAVLAAWVMLPWQGALVLAVLLAAWMFLFRSGAQTRSVAAVGISTLTQRLGSSAVIVVGIAGVVGVLVALLAMAEGYAQTLRNSGSLDTAIVMRGASANEVSSSLSREDLLQIEQAPGVAHNAKGEPIVSAETVVAANLPVKGSKTGDEGSAQVRGISEAAFAVRPNVKIIEGRTFQPGLREIVVGKGAVRQFEGLKVGASLKLGNQPWTIVGIFASGDAMESELWADANVVNDTYRRGSGRNSATVKLENAAAIKAFGEALEANPQLKVKASTTLEFFAKQSEKMTQILRIIGITVGAIMAVGAVFGALNTMFAAVASRAREIATLRAIGFRGLPVVVAVMLETTLLALIGGLIGGLIAWLVFNGFEASTMAAGSVGKLSFNLAVSPGLLWEGIKWALAIGFVGGLFPAVRAASVPVTTALREL</sequence>
<feature type="transmembrane region" description="Helical" evidence="6">
    <location>
        <begin position="350"/>
        <end position="377"/>
    </location>
</feature>
<feature type="domain" description="ABC3 transporter permease C-terminal" evidence="7">
    <location>
        <begin position="309"/>
        <end position="429"/>
    </location>
</feature>
<keyword evidence="3 6" id="KW-0812">Transmembrane</keyword>
<keyword evidence="4 6" id="KW-1133">Transmembrane helix</keyword>
<dbReference type="PANTHER" id="PTHR30572:SF15">
    <property type="entry name" value="ABC TRANSPORTER PERMEASE"/>
    <property type="match status" value="1"/>
</dbReference>